<evidence type="ECO:0000313" key="6">
    <source>
        <dbReference type="Proteomes" id="UP000018849"/>
    </source>
</evidence>
<reference evidence="5 6" key="1">
    <citation type="journal article" date="2013" name="PLoS Pathog.">
        <title>Genomic analysis of the Kiwifruit pathogen Pseudomonas syringae pv. actinidiae provides insight into the origins of an emergent plant disease.</title>
        <authorList>
            <person name="McCann H.C."/>
            <person name="Rikkerink E.H."/>
            <person name="Bertels F."/>
            <person name="Fiers M."/>
            <person name="Lu A."/>
            <person name="Rees-George J."/>
            <person name="Andersen M.T."/>
            <person name="Gleave A.P."/>
            <person name="Haubold B."/>
            <person name="Wohlers M.W."/>
            <person name="Guttman D.S."/>
            <person name="Wang P.W."/>
            <person name="Straub C."/>
            <person name="Vanneste J.L."/>
            <person name="Rainey P.B."/>
            <person name="Templeton M.D."/>
        </authorList>
    </citation>
    <scope>NUCLEOTIDE SEQUENCE [LARGE SCALE GENOMIC DNA]</scope>
    <source>
        <strain evidence="5 6">ICMP 19096</strain>
    </source>
</reference>
<proteinExistence type="inferred from homology"/>
<dbReference type="InterPro" id="IPR037165">
    <property type="entry name" value="AldOxase/xan_DH_Mopterin-bd_sf"/>
</dbReference>
<dbReference type="GO" id="GO:0005506">
    <property type="term" value="F:iron ion binding"/>
    <property type="evidence" value="ECO:0007669"/>
    <property type="project" value="InterPro"/>
</dbReference>
<dbReference type="Gene3D" id="3.30.365.10">
    <property type="entry name" value="Aldehyde oxidase/xanthine dehydrogenase, molybdopterin binding domain"/>
    <property type="match status" value="2"/>
</dbReference>
<evidence type="ECO:0000259" key="4">
    <source>
        <dbReference type="Pfam" id="PF02738"/>
    </source>
</evidence>
<protein>
    <submittedName>
        <fullName evidence="5">Aldehyde oxidase and xanthine dehydrogenase family protein</fullName>
    </submittedName>
</protein>
<organism evidence="5 6">
    <name type="scientific">Pseudomonas syringae pv. actinidiae ICMP 19096</name>
    <dbReference type="NCBI Taxonomy" id="1194405"/>
    <lineage>
        <taxon>Bacteria</taxon>
        <taxon>Pseudomonadati</taxon>
        <taxon>Pseudomonadota</taxon>
        <taxon>Gammaproteobacteria</taxon>
        <taxon>Pseudomonadales</taxon>
        <taxon>Pseudomonadaceae</taxon>
        <taxon>Pseudomonas</taxon>
        <taxon>Pseudomonas syringae</taxon>
    </lineage>
</organism>
<dbReference type="PANTHER" id="PTHR11908:SF132">
    <property type="entry name" value="ALDEHYDE OXIDASE 1-RELATED"/>
    <property type="match status" value="1"/>
</dbReference>
<dbReference type="Pfam" id="PF02738">
    <property type="entry name" value="MoCoBD_1"/>
    <property type="match status" value="1"/>
</dbReference>
<feature type="region of interest" description="Disordered" evidence="3">
    <location>
        <begin position="1"/>
        <end position="20"/>
    </location>
</feature>
<dbReference type="EMBL" id="AOKF01001607">
    <property type="protein sequence ID" value="EPN58735.1"/>
    <property type="molecule type" value="Genomic_DNA"/>
</dbReference>
<comment type="caution">
    <text evidence="5">The sequence shown here is derived from an EMBL/GenBank/DDBJ whole genome shotgun (WGS) entry which is preliminary data.</text>
</comment>
<gene>
    <name evidence="5" type="ORF">A245_19111</name>
</gene>
<evidence type="ECO:0000256" key="2">
    <source>
        <dbReference type="ARBA" id="ARBA00022505"/>
    </source>
</evidence>
<feature type="domain" description="Aldehyde oxidase/xanthine dehydrogenase first molybdopterin binding" evidence="4">
    <location>
        <begin position="9"/>
        <end position="136"/>
    </location>
</feature>
<name>A0A656JWX2_PSESF</name>
<dbReference type="SUPFAM" id="SSF56003">
    <property type="entry name" value="Molybdenum cofactor-binding domain"/>
    <property type="match status" value="1"/>
</dbReference>
<evidence type="ECO:0000256" key="3">
    <source>
        <dbReference type="SAM" id="MobiDB-lite"/>
    </source>
</evidence>
<keyword evidence="2" id="KW-0500">Molybdenum</keyword>
<dbReference type="InterPro" id="IPR008274">
    <property type="entry name" value="AldOxase/xan_DH_MoCoBD1"/>
</dbReference>
<accession>A0A656JWX2</accession>
<evidence type="ECO:0000313" key="5">
    <source>
        <dbReference type="EMBL" id="EPN58735.1"/>
    </source>
</evidence>
<dbReference type="PANTHER" id="PTHR11908">
    <property type="entry name" value="XANTHINE DEHYDROGENASE"/>
    <property type="match status" value="1"/>
</dbReference>
<evidence type="ECO:0000256" key="1">
    <source>
        <dbReference type="ARBA" id="ARBA00006849"/>
    </source>
</evidence>
<dbReference type="InterPro" id="IPR016208">
    <property type="entry name" value="Ald_Oxase/xanthine_DH-like"/>
</dbReference>
<dbReference type="Proteomes" id="UP000018849">
    <property type="component" value="Unassembled WGS sequence"/>
</dbReference>
<feature type="non-terminal residue" evidence="5">
    <location>
        <position position="1"/>
    </location>
</feature>
<dbReference type="GO" id="GO:0016491">
    <property type="term" value="F:oxidoreductase activity"/>
    <property type="evidence" value="ECO:0007669"/>
    <property type="project" value="InterPro"/>
</dbReference>
<sequence>PRGGGAGHNRGNPDSAFQSAKVKVDQTYTTPVEVHNPMEMHASTAWWQEGKLFVYESTQGVVNHRNLLANVFDLSPDRVEVRAPFIGSGFGGKLWPWPHSVAACAAAQVTGRPVQLVLPRAQMFTTVGHRPETRQRL</sequence>
<dbReference type="AlphaFoldDB" id="A0A656JWX2"/>
<comment type="similarity">
    <text evidence="1">Belongs to the xanthine dehydrogenase family.</text>
</comment>
<feature type="non-terminal residue" evidence="5">
    <location>
        <position position="137"/>
    </location>
</feature>